<evidence type="ECO:0000313" key="2">
    <source>
        <dbReference type="Proteomes" id="UP001198182"/>
    </source>
</evidence>
<name>A0AAE3JF04_9FIRM</name>
<proteinExistence type="predicted"/>
<protein>
    <submittedName>
        <fullName evidence="1">Uncharacterized protein</fullName>
    </submittedName>
</protein>
<gene>
    <name evidence="1" type="ORF">LKD81_11785</name>
</gene>
<dbReference type="AlphaFoldDB" id="A0AAE3JF04"/>
<keyword evidence="2" id="KW-1185">Reference proteome</keyword>
<dbReference type="RefSeq" id="WP_308454188.1">
    <property type="nucleotide sequence ID" value="NZ_JAJEQR010000035.1"/>
</dbReference>
<dbReference type="Proteomes" id="UP001198182">
    <property type="component" value="Unassembled WGS sequence"/>
</dbReference>
<comment type="caution">
    <text evidence="1">The sequence shown here is derived from an EMBL/GenBank/DDBJ whole genome shotgun (WGS) entry which is preliminary data.</text>
</comment>
<organism evidence="1 2">
    <name type="scientific">Hominifimenecus microfluidus</name>
    <dbReference type="NCBI Taxonomy" id="2885348"/>
    <lineage>
        <taxon>Bacteria</taxon>
        <taxon>Bacillati</taxon>
        <taxon>Bacillota</taxon>
        <taxon>Clostridia</taxon>
        <taxon>Lachnospirales</taxon>
        <taxon>Lachnospiraceae</taxon>
        <taxon>Hominifimenecus</taxon>
    </lineage>
</organism>
<evidence type="ECO:0000313" key="1">
    <source>
        <dbReference type="EMBL" id="MCC2231669.1"/>
    </source>
</evidence>
<reference evidence="1" key="1">
    <citation type="submission" date="2021-10" db="EMBL/GenBank/DDBJ databases">
        <title>Anaerobic single-cell dispensing facilitates the cultivation of human gut bacteria.</title>
        <authorList>
            <person name="Afrizal A."/>
        </authorList>
    </citation>
    <scope>NUCLEOTIDE SEQUENCE</scope>
    <source>
        <strain evidence="1">CLA-AA-H215</strain>
    </source>
</reference>
<sequence length="75" mass="8953">MNMEAQSVWKVKKIREGDYGCEERQPGEKVKVLVTVENEQGEVYTFLEEDDWLYENQIEEGSIWPEEIRQRICTI</sequence>
<dbReference type="EMBL" id="JAJEQR010000035">
    <property type="protein sequence ID" value="MCC2231669.1"/>
    <property type="molecule type" value="Genomic_DNA"/>
</dbReference>
<accession>A0AAE3JF04</accession>